<sequence>MAELVSQLCGVDRTGLSIKRSAHHVPVAITVATYASEKATQGRRTCQHCHEVIRRRNLTPWKCKACDVALCVIVHRNSFELAQWHR</sequence>
<organism evidence="1 2">
    <name type="scientific">Dissostichus mawsoni</name>
    <name type="common">Antarctic cod</name>
    <dbReference type="NCBI Taxonomy" id="36200"/>
    <lineage>
        <taxon>Eukaryota</taxon>
        <taxon>Metazoa</taxon>
        <taxon>Chordata</taxon>
        <taxon>Craniata</taxon>
        <taxon>Vertebrata</taxon>
        <taxon>Euteleostomi</taxon>
        <taxon>Actinopterygii</taxon>
        <taxon>Neopterygii</taxon>
        <taxon>Teleostei</taxon>
        <taxon>Neoteleostei</taxon>
        <taxon>Acanthomorphata</taxon>
        <taxon>Eupercaria</taxon>
        <taxon>Perciformes</taxon>
        <taxon>Notothenioidei</taxon>
        <taxon>Nototheniidae</taxon>
        <taxon>Dissostichus</taxon>
    </lineage>
</organism>
<gene>
    <name evidence="1" type="ORF">F7725_025396</name>
</gene>
<proteinExistence type="predicted"/>
<keyword evidence="2" id="KW-1185">Reference proteome</keyword>
<protein>
    <recommendedName>
        <fullName evidence="3">PiggyBac transposable element-derived protein 4 C-terminal zinc-ribbon domain-containing protein</fullName>
    </recommendedName>
</protein>
<evidence type="ECO:0008006" key="3">
    <source>
        <dbReference type="Google" id="ProtNLM"/>
    </source>
</evidence>
<accession>A0A7J5XB15</accession>
<evidence type="ECO:0000313" key="1">
    <source>
        <dbReference type="EMBL" id="KAF3834192.1"/>
    </source>
</evidence>
<comment type="caution">
    <text evidence="1">The sequence shown here is derived from an EMBL/GenBank/DDBJ whole genome shotgun (WGS) entry which is preliminary data.</text>
</comment>
<dbReference type="EMBL" id="JAAKFY010000026">
    <property type="protein sequence ID" value="KAF3834192.1"/>
    <property type="molecule type" value="Genomic_DNA"/>
</dbReference>
<dbReference type="Proteomes" id="UP000518266">
    <property type="component" value="Unassembled WGS sequence"/>
</dbReference>
<dbReference type="AlphaFoldDB" id="A0A7J5XB15"/>
<dbReference type="OrthoDB" id="118105at2759"/>
<name>A0A7J5XB15_DISMA</name>
<reference evidence="1 2" key="1">
    <citation type="submission" date="2020-03" db="EMBL/GenBank/DDBJ databases">
        <title>Dissostichus mawsoni Genome sequencing and assembly.</title>
        <authorList>
            <person name="Park H."/>
        </authorList>
    </citation>
    <scope>NUCLEOTIDE SEQUENCE [LARGE SCALE GENOMIC DNA]</scope>
    <source>
        <strain evidence="1">DM0001</strain>
        <tissue evidence="1">Muscle</tissue>
    </source>
</reference>
<evidence type="ECO:0000313" key="2">
    <source>
        <dbReference type="Proteomes" id="UP000518266"/>
    </source>
</evidence>